<dbReference type="RefSeq" id="WP_008831249.1">
    <property type="nucleotide sequence ID" value="NZ_CP017075.1"/>
</dbReference>
<keyword evidence="3" id="KW-1185">Reference proteome</keyword>
<evidence type="ECO:0000256" key="1">
    <source>
        <dbReference type="SAM" id="SignalP"/>
    </source>
</evidence>
<protein>
    <submittedName>
        <fullName evidence="2">Uncharacterized protein</fullName>
    </submittedName>
</protein>
<dbReference type="Proteomes" id="UP000094626">
    <property type="component" value="Chromosome"/>
</dbReference>
<dbReference type="AlphaFoldDB" id="A0A1D8A520"/>
<organism evidence="2 3">
    <name type="scientific">Novosphingobium resinovorum</name>
    <dbReference type="NCBI Taxonomy" id="158500"/>
    <lineage>
        <taxon>Bacteria</taxon>
        <taxon>Pseudomonadati</taxon>
        <taxon>Pseudomonadota</taxon>
        <taxon>Alphaproteobacteria</taxon>
        <taxon>Sphingomonadales</taxon>
        <taxon>Sphingomonadaceae</taxon>
        <taxon>Novosphingobium</taxon>
    </lineage>
</organism>
<accession>A0A1D8A520</accession>
<evidence type="ECO:0000313" key="3">
    <source>
        <dbReference type="Proteomes" id="UP000094626"/>
    </source>
</evidence>
<dbReference type="EMBL" id="CP017075">
    <property type="protein sequence ID" value="AOR77176.1"/>
    <property type="molecule type" value="Genomic_DNA"/>
</dbReference>
<gene>
    <name evidence="2" type="ORF">BES08_10765</name>
</gene>
<evidence type="ECO:0000313" key="2">
    <source>
        <dbReference type="EMBL" id="AOR77176.1"/>
    </source>
</evidence>
<reference evidence="3" key="1">
    <citation type="journal article" date="2017" name="J. Biotechnol.">
        <title>Complete genome sequence of Novosphingobium resinovorum SA1, a versatile xenobiotic-degrading bacterium capable of utilizing sulfanilic acid.</title>
        <authorList>
            <person name="Hegedus B."/>
            <person name="Kos P.B."/>
            <person name="Balint B."/>
            <person name="Maroti G."/>
            <person name="Gan H.M."/>
            <person name="Perei K."/>
            <person name="Rakhely G."/>
        </authorList>
    </citation>
    <scope>NUCLEOTIDE SEQUENCE [LARGE SCALE GENOMIC DNA]</scope>
    <source>
        <strain evidence="3">SA1</strain>
    </source>
</reference>
<sequence>MNKTSMTILAALALGAFAPSVAGAQTAQHDTHTAARPVVKKTTTVRKTGVTKKQPAKKVTCRYQVQRGKKVRVCK</sequence>
<keyword evidence="1" id="KW-0732">Signal</keyword>
<feature type="chain" id="PRO_5009104714" evidence="1">
    <location>
        <begin position="25"/>
        <end position="75"/>
    </location>
</feature>
<feature type="signal peptide" evidence="1">
    <location>
        <begin position="1"/>
        <end position="24"/>
    </location>
</feature>
<proteinExistence type="predicted"/>
<name>A0A1D8A520_9SPHN</name>
<dbReference type="KEGG" id="nre:BES08_10765"/>